<accession>A0A1M5W664</accession>
<feature type="region of interest" description="Disordered" evidence="1">
    <location>
        <begin position="43"/>
        <end position="68"/>
    </location>
</feature>
<evidence type="ECO:0000313" key="3">
    <source>
        <dbReference type="Proteomes" id="UP000184221"/>
    </source>
</evidence>
<proteinExistence type="predicted"/>
<reference evidence="2 3" key="1">
    <citation type="submission" date="2016-11" db="EMBL/GenBank/DDBJ databases">
        <authorList>
            <person name="Jaros S."/>
            <person name="Januszkiewicz K."/>
            <person name="Wedrychowicz H."/>
        </authorList>
    </citation>
    <scope>NUCLEOTIDE SEQUENCE [LARGE SCALE GENOMIC DNA]</scope>
    <source>
        <strain evidence="2 3">DSM 29431</strain>
    </source>
</reference>
<protein>
    <submittedName>
        <fullName evidence="2">Uncharacterized protein</fullName>
    </submittedName>
</protein>
<dbReference type="EMBL" id="FQXC01000004">
    <property type="protein sequence ID" value="SHH82951.1"/>
    <property type="molecule type" value="Genomic_DNA"/>
</dbReference>
<evidence type="ECO:0000313" key="2">
    <source>
        <dbReference type="EMBL" id="SHH82951.1"/>
    </source>
</evidence>
<gene>
    <name evidence="2" type="ORF">SAMN05443551_3280</name>
</gene>
<evidence type="ECO:0000256" key="1">
    <source>
        <dbReference type="SAM" id="MobiDB-lite"/>
    </source>
</evidence>
<sequence length="68" mass="7807">MAYFDTDKTISAAPVTVTDTKTHLRRLIRILAAYLAKPRKGMKRKPEDLLAAQNRAETHRRAVDNLMR</sequence>
<dbReference type="Proteomes" id="UP000184221">
    <property type="component" value="Unassembled WGS sequence"/>
</dbReference>
<organism evidence="2 3">
    <name type="scientific">Marivita hallyeonensis</name>
    <dbReference type="NCBI Taxonomy" id="996342"/>
    <lineage>
        <taxon>Bacteria</taxon>
        <taxon>Pseudomonadati</taxon>
        <taxon>Pseudomonadota</taxon>
        <taxon>Alphaproteobacteria</taxon>
        <taxon>Rhodobacterales</taxon>
        <taxon>Roseobacteraceae</taxon>
        <taxon>Marivita</taxon>
    </lineage>
</organism>
<keyword evidence="3" id="KW-1185">Reference proteome</keyword>
<name>A0A1M5W664_9RHOB</name>
<feature type="compositionally biased region" description="Basic and acidic residues" evidence="1">
    <location>
        <begin position="56"/>
        <end position="68"/>
    </location>
</feature>
<dbReference type="STRING" id="996342.SAMN05443551_3280"/>
<dbReference type="RefSeq" id="WP_072779123.1">
    <property type="nucleotide sequence ID" value="NZ_FQXC01000004.1"/>
</dbReference>
<dbReference type="AlphaFoldDB" id="A0A1M5W664"/>